<dbReference type="PANTHER" id="PTHR47691">
    <property type="entry name" value="REGULATOR-RELATED"/>
    <property type="match status" value="1"/>
</dbReference>
<comment type="caution">
    <text evidence="6">The sequence shown here is derived from an EMBL/GenBank/DDBJ whole genome shotgun (WGS) entry which is preliminary data.</text>
</comment>
<dbReference type="InterPro" id="IPR049945">
    <property type="entry name" value="AAA_22"/>
</dbReference>
<sequence length="864" mass="94003">MASSGEPAIHTPDRRLRVFVSSTLEELEPERLAVRDAIARMRLVPVMFELGARPHGPREVYRAYLEQSQLFIGIYWESYGWVGPDSELSGIEDEYLVAAHLPKLIYVKAPAPDRDPRLTALLDRIRDDARVSYRQFRSADELRRVVGEDIALLLTERFNPRSTAGSGSRSGSAEVEAAPRDELPVPPNPLLGRRAEQRALRDLLTSDDVRLVTLTGPGGVGKTRLAMELGSALRNTFADGVRFTDLSGVTDPDLVAAALAQSLGLRTVPNRPPLDDVVTYLRNRSLLLVVDNLEHLPDAAPIIATVLGAGAGITMLATSRVPLRLTGEHVFDVLPLPVPDPAEDPSVAVRRDGAARLFVERARAVKADFSVGPDEAAAIAEIVRRLDGLPLAVELAAAKVRVLSPRALLSRLTSRLGTLTGGARDLPARQRTLRDTIAWSYQLLPPHEQRLFGRLGVFAGPFDLTAARSVAGVPEQYAGLDALTSLIESSLIGQERGDREPRFTMLGIIRDYALERLREDGDWTDTHNRHALHYLYFAEHVAPPLGRTSTNPGSVDLLEAEHDNLRAAMSWFIDTGQFEEAVRLGWVVWSLWWLRGHTDEGARSIERVLEHADQLSPRAYARVLFGDGSISFITGQHAVGKGKLERALPLLRQIGDDDATARAAGMLGQLALARGDYDQARELLEETKQISERLGEDWMIALYHTRLGLVPLKAGDPKAAAEQFSDGLRLARKTNDHLGEVVALYSLAVAAMVDGDRSGATAYLESGLRVAAGARDEAGAALYLRALSNIAARTGSPERAVRLAAAARKLQTVTGAAWIQAYVPDWPAGGPDLDIKAHPQAWSQGTADNLGSALAYALEVPQAA</sequence>
<evidence type="ECO:0000313" key="6">
    <source>
        <dbReference type="EMBL" id="REF98111.1"/>
    </source>
</evidence>
<dbReference type="SMART" id="SM00028">
    <property type="entry name" value="TPR"/>
    <property type="match status" value="3"/>
</dbReference>
<evidence type="ECO:0000259" key="5">
    <source>
        <dbReference type="Pfam" id="PF25872"/>
    </source>
</evidence>
<feature type="compositionally biased region" description="Low complexity" evidence="2">
    <location>
        <begin position="161"/>
        <end position="173"/>
    </location>
</feature>
<evidence type="ECO:0000259" key="4">
    <source>
        <dbReference type="Pfam" id="PF13401"/>
    </source>
</evidence>
<accession>A0A3D9ZLM5</accession>
<feature type="domain" description="Winged helix-turn-helix" evidence="5">
    <location>
        <begin position="446"/>
        <end position="518"/>
    </location>
</feature>
<dbReference type="Pfam" id="PF13424">
    <property type="entry name" value="TPR_12"/>
    <property type="match status" value="1"/>
</dbReference>
<dbReference type="InterPro" id="IPR025139">
    <property type="entry name" value="DUF4062"/>
</dbReference>
<name>A0A3D9ZLM5_9ACTN</name>
<dbReference type="InterPro" id="IPR058852">
    <property type="entry name" value="HTH_77"/>
</dbReference>
<evidence type="ECO:0000256" key="2">
    <source>
        <dbReference type="SAM" id="MobiDB-lite"/>
    </source>
</evidence>
<dbReference type="OrthoDB" id="33864at2"/>
<dbReference type="EMBL" id="QUMQ01000001">
    <property type="protein sequence ID" value="REF98111.1"/>
    <property type="molecule type" value="Genomic_DNA"/>
</dbReference>
<dbReference type="InterPro" id="IPR011990">
    <property type="entry name" value="TPR-like_helical_dom_sf"/>
</dbReference>
<evidence type="ECO:0000256" key="1">
    <source>
        <dbReference type="SAM" id="Coils"/>
    </source>
</evidence>
<evidence type="ECO:0000313" key="7">
    <source>
        <dbReference type="Proteomes" id="UP000256913"/>
    </source>
</evidence>
<reference evidence="6 7" key="1">
    <citation type="submission" date="2018-08" db="EMBL/GenBank/DDBJ databases">
        <title>Sequencing the genomes of 1000 actinobacteria strains.</title>
        <authorList>
            <person name="Klenk H.-P."/>
        </authorList>
    </citation>
    <scope>NUCLEOTIDE SEQUENCE [LARGE SCALE GENOMIC DNA]</scope>
    <source>
        <strain evidence="6 7">DSM 44099</strain>
    </source>
</reference>
<keyword evidence="1" id="KW-0175">Coiled coil</keyword>
<dbReference type="Pfam" id="PF25872">
    <property type="entry name" value="HTH_77"/>
    <property type="match status" value="1"/>
</dbReference>
<feature type="coiled-coil region" evidence="1">
    <location>
        <begin position="670"/>
        <end position="697"/>
    </location>
</feature>
<dbReference type="SUPFAM" id="SSF48452">
    <property type="entry name" value="TPR-like"/>
    <property type="match status" value="1"/>
</dbReference>
<feature type="region of interest" description="Disordered" evidence="2">
    <location>
        <begin position="161"/>
        <end position="190"/>
    </location>
</feature>
<dbReference type="PANTHER" id="PTHR47691:SF3">
    <property type="entry name" value="HTH-TYPE TRANSCRIPTIONAL REGULATOR RV0890C-RELATED"/>
    <property type="match status" value="1"/>
</dbReference>
<proteinExistence type="predicted"/>
<keyword evidence="7" id="KW-1185">Reference proteome</keyword>
<dbReference type="AlphaFoldDB" id="A0A3D9ZLM5"/>
<dbReference type="InterPro" id="IPR019734">
    <property type="entry name" value="TPR_rpt"/>
</dbReference>
<dbReference type="Pfam" id="PF13271">
    <property type="entry name" value="DUF4062"/>
    <property type="match status" value="1"/>
</dbReference>
<dbReference type="InterPro" id="IPR027417">
    <property type="entry name" value="P-loop_NTPase"/>
</dbReference>
<dbReference type="Proteomes" id="UP000256913">
    <property type="component" value="Unassembled WGS sequence"/>
</dbReference>
<dbReference type="Pfam" id="PF13401">
    <property type="entry name" value="AAA_22"/>
    <property type="match status" value="1"/>
</dbReference>
<gene>
    <name evidence="6" type="ORF">DFJ67_4121</name>
</gene>
<dbReference type="SUPFAM" id="SSF52540">
    <property type="entry name" value="P-loop containing nucleoside triphosphate hydrolases"/>
    <property type="match status" value="1"/>
</dbReference>
<evidence type="ECO:0000259" key="3">
    <source>
        <dbReference type="Pfam" id="PF13271"/>
    </source>
</evidence>
<dbReference type="Gene3D" id="1.25.40.10">
    <property type="entry name" value="Tetratricopeptide repeat domain"/>
    <property type="match status" value="1"/>
</dbReference>
<organism evidence="6 7">
    <name type="scientific">Asanoa ferruginea</name>
    <dbReference type="NCBI Taxonomy" id="53367"/>
    <lineage>
        <taxon>Bacteria</taxon>
        <taxon>Bacillati</taxon>
        <taxon>Actinomycetota</taxon>
        <taxon>Actinomycetes</taxon>
        <taxon>Micromonosporales</taxon>
        <taxon>Micromonosporaceae</taxon>
        <taxon>Asanoa</taxon>
    </lineage>
</organism>
<dbReference type="Gene3D" id="3.40.50.300">
    <property type="entry name" value="P-loop containing nucleotide triphosphate hydrolases"/>
    <property type="match status" value="1"/>
</dbReference>
<dbReference type="RefSeq" id="WP_116069451.1">
    <property type="nucleotide sequence ID" value="NZ_BONB01000025.1"/>
</dbReference>
<feature type="domain" description="DUF4062" evidence="3">
    <location>
        <begin position="17"/>
        <end position="98"/>
    </location>
</feature>
<dbReference type="PRINTS" id="PR00364">
    <property type="entry name" value="DISEASERSIST"/>
</dbReference>
<protein>
    <submittedName>
        <fullName evidence="6">Putative ATPase</fullName>
    </submittedName>
</protein>
<feature type="domain" description="ORC1/DEAH AAA+ ATPase" evidence="4">
    <location>
        <begin position="210"/>
        <end position="299"/>
    </location>
</feature>
<dbReference type="GO" id="GO:0016887">
    <property type="term" value="F:ATP hydrolysis activity"/>
    <property type="evidence" value="ECO:0007669"/>
    <property type="project" value="InterPro"/>
</dbReference>